<feature type="region of interest" description="Disordered" evidence="1">
    <location>
        <begin position="114"/>
        <end position="144"/>
    </location>
</feature>
<sequence length="144" mass="16382">MLKLLVFLALAMAIAAAPCAMEDIPGVSKANMDRLRQIMDPRPRIEEWENSLPTAEKAAAIAYREQIHEKHHAEFLSRDIPGVSKASMDRLRQIMNPRPDGPEDFEKKINEWIDSLPPEDKAAAEAHREEMHKRRGPPPPRPSF</sequence>
<keyword evidence="2" id="KW-0732">Signal</keyword>
<feature type="chain" id="PRO_5041300050" evidence="2">
    <location>
        <begin position="17"/>
        <end position="144"/>
    </location>
</feature>
<reference evidence="3" key="1">
    <citation type="submission" date="2023-07" db="EMBL/GenBank/DDBJ databases">
        <authorList>
            <consortium name="CYATHOMIX"/>
        </authorList>
    </citation>
    <scope>NUCLEOTIDE SEQUENCE</scope>
    <source>
        <strain evidence="3">N/A</strain>
    </source>
</reference>
<accession>A0AA36DNP5</accession>
<organism evidence="3 4">
    <name type="scientific">Cylicocyclus nassatus</name>
    <name type="common">Nematode worm</name>
    <dbReference type="NCBI Taxonomy" id="53992"/>
    <lineage>
        <taxon>Eukaryota</taxon>
        <taxon>Metazoa</taxon>
        <taxon>Ecdysozoa</taxon>
        <taxon>Nematoda</taxon>
        <taxon>Chromadorea</taxon>
        <taxon>Rhabditida</taxon>
        <taxon>Rhabditina</taxon>
        <taxon>Rhabditomorpha</taxon>
        <taxon>Strongyloidea</taxon>
        <taxon>Strongylidae</taxon>
        <taxon>Cylicocyclus</taxon>
    </lineage>
</organism>
<feature type="compositionally biased region" description="Basic and acidic residues" evidence="1">
    <location>
        <begin position="118"/>
        <end position="132"/>
    </location>
</feature>
<name>A0AA36DNP5_CYLNA</name>
<gene>
    <name evidence="3" type="ORF">CYNAS_LOCUS3009</name>
</gene>
<keyword evidence="4" id="KW-1185">Reference proteome</keyword>
<dbReference type="EMBL" id="CATQJL010000001">
    <property type="protein sequence ID" value="CAJ0591026.1"/>
    <property type="molecule type" value="Genomic_DNA"/>
</dbReference>
<protein>
    <submittedName>
        <fullName evidence="3">Uncharacterized protein</fullName>
    </submittedName>
</protein>
<feature type="signal peptide" evidence="2">
    <location>
        <begin position="1"/>
        <end position="16"/>
    </location>
</feature>
<comment type="caution">
    <text evidence="3">The sequence shown here is derived from an EMBL/GenBank/DDBJ whole genome shotgun (WGS) entry which is preliminary data.</text>
</comment>
<dbReference type="Proteomes" id="UP001176961">
    <property type="component" value="Unassembled WGS sequence"/>
</dbReference>
<evidence type="ECO:0000256" key="1">
    <source>
        <dbReference type="SAM" id="MobiDB-lite"/>
    </source>
</evidence>
<evidence type="ECO:0000313" key="4">
    <source>
        <dbReference type="Proteomes" id="UP001176961"/>
    </source>
</evidence>
<evidence type="ECO:0000256" key="2">
    <source>
        <dbReference type="SAM" id="SignalP"/>
    </source>
</evidence>
<evidence type="ECO:0000313" key="3">
    <source>
        <dbReference type="EMBL" id="CAJ0591026.1"/>
    </source>
</evidence>
<proteinExistence type="predicted"/>
<dbReference type="AlphaFoldDB" id="A0AA36DNP5"/>